<dbReference type="OrthoDB" id="9793058at2"/>
<proteinExistence type="predicted"/>
<dbReference type="Pfam" id="PF12840">
    <property type="entry name" value="HTH_20"/>
    <property type="match status" value="1"/>
</dbReference>
<dbReference type="EMBL" id="SJFN01000044">
    <property type="protein sequence ID" value="TBW33418.1"/>
    <property type="molecule type" value="Genomic_DNA"/>
</dbReference>
<dbReference type="PANTHER" id="PTHR43428">
    <property type="entry name" value="ARSENATE REDUCTASE"/>
    <property type="match status" value="1"/>
</dbReference>
<dbReference type="SUPFAM" id="SSF52788">
    <property type="entry name" value="Phosphotyrosine protein phosphatases I"/>
    <property type="match status" value="1"/>
</dbReference>
<evidence type="ECO:0000259" key="2">
    <source>
        <dbReference type="PROSITE" id="PS50987"/>
    </source>
</evidence>
<dbReference type="InterPro" id="IPR001845">
    <property type="entry name" value="HTH_ArsR_DNA-bd_dom"/>
</dbReference>
<keyword evidence="4" id="KW-1185">Reference proteome</keyword>
<reference evidence="3 4" key="1">
    <citation type="submission" date="2019-02" db="EMBL/GenBank/DDBJ databases">
        <title>Siculibacillus lacustris gen. nov., sp. nov., a new rosette-forming bacterium isolated from a freshwater crater lake (Lake St. Ana, Romania).</title>
        <authorList>
            <person name="Felfoldi T."/>
            <person name="Marton Z."/>
            <person name="Szabo A."/>
            <person name="Mentes A."/>
            <person name="Boka K."/>
            <person name="Marialigeti K."/>
            <person name="Mathe I."/>
            <person name="Koncz M."/>
            <person name="Schumann P."/>
            <person name="Toth E."/>
        </authorList>
    </citation>
    <scope>NUCLEOTIDE SEQUENCE [LARGE SCALE GENOMIC DNA]</scope>
    <source>
        <strain evidence="3 4">SA-279</strain>
    </source>
</reference>
<comment type="caution">
    <text evidence="3">The sequence shown here is derived from an EMBL/GenBank/DDBJ whole genome shotgun (WGS) entry which is preliminary data.</text>
</comment>
<gene>
    <name evidence="3" type="ORF">EYW49_20340</name>
</gene>
<dbReference type="Gene3D" id="3.40.50.2300">
    <property type="match status" value="1"/>
</dbReference>
<name>A0A4V2KSM6_9HYPH</name>
<dbReference type="NCBIfam" id="NF033788">
    <property type="entry name" value="HTH_metalloreg"/>
    <property type="match status" value="1"/>
</dbReference>
<dbReference type="SUPFAM" id="SSF46785">
    <property type="entry name" value="Winged helix' DNA-binding domain"/>
    <property type="match status" value="1"/>
</dbReference>
<feature type="domain" description="HTH arsR-type" evidence="2">
    <location>
        <begin position="1"/>
        <end position="95"/>
    </location>
</feature>
<dbReference type="GO" id="GO:0046685">
    <property type="term" value="P:response to arsenic-containing substance"/>
    <property type="evidence" value="ECO:0007669"/>
    <property type="project" value="UniProtKB-KW"/>
</dbReference>
<dbReference type="Proteomes" id="UP000292781">
    <property type="component" value="Unassembled WGS sequence"/>
</dbReference>
<dbReference type="PRINTS" id="PR00778">
    <property type="entry name" value="HTHARSR"/>
</dbReference>
<organism evidence="3 4">
    <name type="scientific">Siculibacillus lacustris</name>
    <dbReference type="NCBI Taxonomy" id="1549641"/>
    <lineage>
        <taxon>Bacteria</taxon>
        <taxon>Pseudomonadati</taxon>
        <taxon>Pseudomonadota</taxon>
        <taxon>Alphaproteobacteria</taxon>
        <taxon>Hyphomicrobiales</taxon>
        <taxon>Ancalomicrobiaceae</taxon>
        <taxon>Siculibacillus</taxon>
    </lineage>
</organism>
<keyword evidence="1" id="KW-0059">Arsenical resistance</keyword>
<dbReference type="Pfam" id="PF01451">
    <property type="entry name" value="LMWPc"/>
    <property type="match status" value="1"/>
</dbReference>
<dbReference type="CDD" id="cd00090">
    <property type="entry name" value="HTH_ARSR"/>
    <property type="match status" value="1"/>
</dbReference>
<dbReference type="PANTHER" id="PTHR43428:SF1">
    <property type="entry name" value="ARSENATE REDUCTASE"/>
    <property type="match status" value="1"/>
</dbReference>
<evidence type="ECO:0000256" key="1">
    <source>
        <dbReference type="ARBA" id="ARBA00022849"/>
    </source>
</evidence>
<evidence type="ECO:0000313" key="4">
    <source>
        <dbReference type="Proteomes" id="UP000292781"/>
    </source>
</evidence>
<evidence type="ECO:0000313" key="3">
    <source>
        <dbReference type="EMBL" id="TBW33418.1"/>
    </source>
</evidence>
<dbReference type="SMART" id="SM00226">
    <property type="entry name" value="LMWPc"/>
    <property type="match status" value="1"/>
</dbReference>
<dbReference type="PROSITE" id="PS50987">
    <property type="entry name" value="HTH_ARSR_2"/>
    <property type="match status" value="1"/>
</dbReference>
<dbReference type="InterPro" id="IPR036196">
    <property type="entry name" value="Ptyr_pPase_sf"/>
</dbReference>
<accession>A0A4V2KSM6</accession>
<dbReference type="InterPro" id="IPR036390">
    <property type="entry name" value="WH_DNA-bd_sf"/>
</dbReference>
<sequence>MESTNALLAFAALSQSTRLDVFRLLMGFEPGGLAAGEIARRLAVPQNTLSTHLAVLTRAGLIEPERRSRSIIYRARVGSVRALADFLTKDCCCGNPEVCAALTPDRSTDPRNAEEPAMPDRIYNVLFLCTGNTARSILAESILRHDGAGRFAAFSAGSRPKGVINPFALKVLARSDYPTDGFRSKGWEEFAVPGAPVMDFVFTVCDSAAGEACPVWPGQPMTAHWGIEDPAAVEGTDIAKETAFNAAFRYLRNRISAFTALPIASIDRLALGNRLRDIGRLAGATSRVDVT</sequence>
<dbReference type="InterPro" id="IPR023485">
    <property type="entry name" value="Ptyr_pPase"/>
</dbReference>
<dbReference type="SMART" id="SM00418">
    <property type="entry name" value="HTH_ARSR"/>
    <property type="match status" value="1"/>
</dbReference>
<dbReference type="InterPro" id="IPR036388">
    <property type="entry name" value="WH-like_DNA-bd_sf"/>
</dbReference>
<dbReference type="AlphaFoldDB" id="A0A4V2KSM6"/>
<dbReference type="GO" id="GO:0003700">
    <property type="term" value="F:DNA-binding transcription factor activity"/>
    <property type="evidence" value="ECO:0007669"/>
    <property type="project" value="InterPro"/>
</dbReference>
<dbReference type="InterPro" id="IPR011991">
    <property type="entry name" value="ArsR-like_HTH"/>
</dbReference>
<dbReference type="Gene3D" id="1.10.10.10">
    <property type="entry name" value="Winged helix-like DNA-binding domain superfamily/Winged helix DNA-binding domain"/>
    <property type="match status" value="1"/>
</dbReference>
<protein>
    <submittedName>
        <fullName evidence="3">Metalloregulator ArsR/SmtB family transcription factor</fullName>
    </submittedName>
</protein>
<dbReference type="CDD" id="cd16345">
    <property type="entry name" value="LMWP_ArsC"/>
    <property type="match status" value="1"/>
</dbReference>